<accession>A0ABW2EC91</accession>
<dbReference type="Gene3D" id="2.30.320.10">
    <property type="entry name" value="YwqG-like"/>
    <property type="match status" value="1"/>
</dbReference>
<evidence type="ECO:0000313" key="1">
    <source>
        <dbReference type="EMBL" id="MFC7017741.1"/>
    </source>
</evidence>
<sequence length="347" mass="38489">MVLGLTVGELAGQPEFLDRVPVAPPSADALTARIHHVQPLSTNTPMAQPGWKGFIFSGMDHQGEFRRAALELRIPDDEISRFSQHLRLAIGLSGGGDGSPVGHIGGLSRLPVGMKWPSAGDIPLPLLLSVDCGALPRVDGYDLPADGTLLFFVHQEMDFSELRADAGQYARVVYVPDGTETAVAEPPSSACVRERIDVCAELRADLPLWLEEGDEDEGWHEFWEDLEWEDMSPFQQQLARYMERELPHLDELRSLAYRLWSSGAYLVIGGYADDEATVGSLTAKTLAKGEWLSYMDEDALRLASEWIPLANEARVYAEHYTKFMIRHDDLAAARWDKALTVTNFEAP</sequence>
<dbReference type="Proteomes" id="UP001596409">
    <property type="component" value="Unassembled WGS sequence"/>
</dbReference>
<proteinExistence type="predicted"/>
<dbReference type="SUPFAM" id="SSF103032">
    <property type="entry name" value="Hypothetical protein YwqG"/>
    <property type="match status" value="1"/>
</dbReference>
<name>A0ABW2EC91_9ACTN</name>
<protein>
    <submittedName>
        <fullName evidence="1">DUF1963 domain-containing protein</fullName>
    </submittedName>
</protein>
<evidence type="ECO:0000313" key="2">
    <source>
        <dbReference type="Proteomes" id="UP001596409"/>
    </source>
</evidence>
<dbReference type="EMBL" id="JBHSYM010000108">
    <property type="protein sequence ID" value="MFC7017741.1"/>
    <property type="molecule type" value="Genomic_DNA"/>
</dbReference>
<gene>
    <name evidence="1" type="ORF">ACFQMH_39860</name>
</gene>
<comment type="caution">
    <text evidence="1">The sequence shown here is derived from an EMBL/GenBank/DDBJ whole genome shotgun (WGS) entry which is preliminary data.</text>
</comment>
<reference evidence="2" key="1">
    <citation type="journal article" date="2019" name="Int. J. Syst. Evol. Microbiol.">
        <title>The Global Catalogue of Microorganisms (GCM) 10K type strain sequencing project: providing services to taxonomists for standard genome sequencing and annotation.</title>
        <authorList>
            <consortium name="The Broad Institute Genomics Platform"/>
            <consortium name="The Broad Institute Genome Sequencing Center for Infectious Disease"/>
            <person name="Wu L."/>
            <person name="Ma J."/>
        </authorList>
    </citation>
    <scope>NUCLEOTIDE SEQUENCE [LARGE SCALE GENOMIC DNA]</scope>
    <source>
        <strain evidence="2">JCM 4855</strain>
    </source>
</reference>
<organism evidence="1 2">
    <name type="scientific">Streptomyces viridiviolaceus</name>
    <dbReference type="NCBI Taxonomy" id="68282"/>
    <lineage>
        <taxon>Bacteria</taxon>
        <taxon>Bacillati</taxon>
        <taxon>Actinomycetota</taxon>
        <taxon>Actinomycetes</taxon>
        <taxon>Kitasatosporales</taxon>
        <taxon>Streptomycetaceae</taxon>
        <taxon>Streptomyces</taxon>
    </lineage>
</organism>
<dbReference type="Pfam" id="PF09234">
    <property type="entry name" value="DUF1963"/>
    <property type="match status" value="1"/>
</dbReference>
<dbReference type="InterPro" id="IPR035948">
    <property type="entry name" value="YwqG-like_sf"/>
</dbReference>
<dbReference type="InterPro" id="IPR015315">
    <property type="entry name" value="DUF1963"/>
</dbReference>
<keyword evidence="2" id="KW-1185">Reference proteome</keyword>
<dbReference type="RefSeq" id="WP_229881851.1">
    <property type="nucleotide sequence ID" value="NZ_BMWA01000071.1"/>
</dbReference>